<evidence type="ECO:0000313" key="5">
    <source>
        <dbReference type="EMBL" id="VFJ76402.1"/>
    </source>
</evidence>
<keyword evidence="2" id="KW-0547">Nucleotide-binding</keyword>
<reference evidence="5" key="1">
    <citation type="submission" date="2019-02" db="EMBL/GenBank/DDBJ databases">
        <authorList>
            <person name="Gruber-Vodicka R. H."/>
            <person name="Seah K. B. B."/>
        </authorList>
    </citation>
    <scope>NUCLEOTIDE SEQUENCE</scope>
    <source>
        <strain evidence="5">BECK_BZ163</strain>
        <strain evidence="6">BECK_BZ164</strain>
    </source>
</reference>
<dbReference type="EMBL" id="CAADFL010000830">
    <property type="protein sequence ID" value="VFK21969.1"/>
    <property type="molecule type" value="Genomic_DNA"/>
</dbReference>
<sequence>MQNAGNTLNHHEITALRFVEVTKYHGPHRILDRLDFAVQKNEFFGLVGVNGAGKSTCIKALLDFCETDAGDMEIFGHPHREIQARACLSFLPEQFLPPYYLTGMDFLRYMANLHGRPYRDKDVYNILNSLDLNRASLAKPVRQHSKGMAQKLGLAACFLSGKPLLVLDEPLSGLDPKARLLVKRHLTGLRLAKTHTLFFSTHLLSDVEELCDRLGILHEGRLRFIGTPEQCRGYYGTNTLEDAFFRCISQSEHDGK</sequence>
<evidence type="ECO:0000313" key="6">
    <source>
        <dbReference type="EMBL" id="VFK21969.1"/>
    </source>
</evidence>
<dbReference type="GO" id="GO:0016887">
    <property type="term" value="F:ATP hydrolysis activity"/>
    <property type="evidence" value="ECO:0007669"/>
    <property type="project" value="InterPro"/>
</dbReference>
<evidence type="ECO:0000256" key="3">
    <source>
        <dbReference type="ARBA" id="ARBA00022840"/>
    </source>
</evidence>
<dbReference type="Gene3D" id="3.40.50.300">
    <property type="entry name" value="P-loop containing nucleotide triphosphate hydrolases"/>
    <property type="match status" value="1"/>
</dbReference>
<dbReference type="SUPFAM" id="SSF52540">
    <property type="entry name" value="P-loop containing nucleoside triphosphate hydrolases"/>
    <property type="match status" value="1"/>
</dbReference>
<evidence type="ECO:0000256" key="1">
    <source>
        <dbReference type="ARBA" id="ARBA00022448"/>
    </source>
</evidence>
<dbReference type="PROSITE" id="PS50893">
    <property type="entry name" value="ABC_TRANSPORTER_2"/>
    <property type="match status" value="1"/>
</dbReference>
<evidence type="ECO:0000256" key="2">
    <source>
        <dbReference type="ARBA" id="ARBA00022741"/>
    </source>
</evidence>
<gene>
    <name evidence="5" type="ORF">BECKFM1743A_GA0114220_109232</name>
    <name evidence="6" type="ORF">BECKFM1743B_GA0114221_108302</name>
</gene>
<proteinExistence type="predicted"/>
<keyword evidence="1" id="KW-0813">Transport</keyword>
<dbReference type="Pfam" id="PF00005">
    <property type="entry name" value="ABC_tran"/>
    <property type="match status" value="1"/>
</dbReference>
<name>A0A450U1R1_9GAMM</name>
<evidence type="ECO:0000259" key="4">
    <source>
        <dbReference type="PROSITE" id="PS50893"/>
    </source>
</evidence>
<dbReference type="SMART" id="SM00382">
    <property type="entry name" value="AAA"/>
    <property type="match status" value="1"/>
</dbReference>
<dbReference type="PANTHER" id="PTHR42939">
    <property type="entry name" value="ABC TRANSPORTER ATP-BINDING PROTEIN ALBC-RELATED"/>
    <property type="match status" value="1"/>
</dbReference>
<dbReference type="GO" id="GO:0005524">
    <property type="term" value="F:ATP binding"/>
    <property type="evidence" value="ECO:0007669"/>
    <property type="project" value="UniProtKB-KW"/>
</dbReference>
<feature type="domain" description="ABC transporter" evidence="4">
    <location>
        <begin position="16"/>
        <end position="244"/>
    </location>
</feature>
<dbReference type="CDD" id="cd03230">
    <property type="entry name" value="ABC_DR_subfamily_A"/>
    <property type="match status" value="1"/>
</dbReference>
<dbReference type="EMBL" id="CAADEZ010000923">
    <property type="protein sequence ID" value="VFJ76402.1"/>
    <property type="molecule type" value="Genomic_DNA"/>
</dbReference>
<dbReference type="InterPro" id="IPR027417">
    <property type="entry name" value="P-loop_NTPase"/>
</dbReference>
<dbReference type="InterPro" id="IPR003593">
    <property type="entry name" value="AAA+_ATPase"/>
</dbReference>
<dbReference type="PANTHER" id="PTHR42939:SF1">
    <property type="entry name" value="ABC TRANSPORTER ATP-BINDING PROTEIN ALBC-RELATED"/>
    <property type="match status" value="1"/>
</dbReference>
<dbReference type="AlphaFoldDB" id="A0A450U1R1"/>
<accession>A0A450U1R1</accession>
<organism evidence="5">
    <name type="scientific">Candidatus Kentrum sp. FM</name>
    <dbReference type="NCBI Taxonomy" id="2126340"/>
    <lineage>
        <taxon>Bacteria</taxon>
        <taxon>Pseudomonadati</taxon>
        <taxon>Pseudomonadota</taxon>
        <taxon>Gammaproteobacteria</taxon>
        <taxon>Candidatus Kentrum</taxon>
    </lineage>
</organism>
<keyword evidence="3 5" id="KW-0067">ATP-binding</keyword>
<dbReference type="InterPro" id="IPR051782">
    <property type="entry name" value="ABC_Transporter_VariousFunc"/>
</dbReference>
<protein>
    <submittedName>
        <fullName evidence="5">ABC-2 type transport system ATP-binding protein</fullName>
    </submittedName>
</protein>
<dbReference type="InterPro" id="IPR003439">
    <property type="entry name" value="ABC_transporter-like_ATP-bd"/>
</dbReference>